<feature type="domain" description="RDD" evidence="6">
    <location>
        <begin position="7"/>
        <end position="93"/>
    </location>
</feature>
<reference evidence="7" key="2">
    <citation type="submission" date="2020-09" db="EMBL/GenBank/DDBJ databases">
        <authorList>
            <person name="Sun Q."/>
            <person name="Ohkuma M."/>
        </authorList>
    </citation>
    <scope>NUCLEOTIDE SEQUENCE</scope>
    <source>
        <strain evidence="7">JCM 3172</strain>
    </source>
</reference>
<evidence type="ECO:0000256" key="5">
    <source>
        <dbReference type="SAM" id="Phobius"/>
    </source>
</evidence>
<feature type="transmembrane region" description="Helical" evidence="5">
    <location>
        <begin position="43"/>
        <end position="60"/>
    </location>
</feature>
<keyword evidence="8" id="KW-1185">Reference proteome</keyword>
<evidence type="ECO:0000313" key="8">
    <source>
        <dbReference type="Proteomes" id="UP000619486"/>
    </source>
</evidence>
<keyword evidence="3 5" id="KW-1133">Transmembrane helix</keyword>
<comment type="subcellular location">
    <subcellularLocation>
        <location evidence="1">Membrane</location>
        <topology evidence="1">Multi-pass membrane protein</topology>
    </subcellularLocation>
</comment>
<evidence type="ECO:0000259" key="6">
    <source>
        <dbReference type="Pfam" id="PF06271"/>
    </source>
</evidence>
<evidence type="ECO:0000256" key="3">
    <source>
        <dbReference type="ARBA" id="ARBA00022989"/>
    </source>
</evidence>
<dbReference type="EMBL" id="BMQQ01000032">
    <property type="protein sequence ID" value="GGT58245.1"/>
    <property type="molecule type" value="Genomic_DNA"/>
</dbReference>
<evidence type="ECO:0000256" key="4">
    <source>
        <dbReference type="ARBA" id="ARBA00023136"/>
    </source>
</evidence>
<keyword evidence="4 5" id="KW-0472">Membrane</keyword>
<dbReference type="GO" id="GO:0016020">
    <property type="term" value="C:membrane"/>
    <property type="evidence" value="ECO:0007669"/>
    <property type="project" value="UniProtKB-SubCell"/>
</dbReference>
<gene>
    <name evidence="7" type="ORF">GCM10014713_59840</name>
</gene>
<keyword evidence="2 5" id="KW-0812">Transmembrane</keyword>
<name>A0A918HFK2_9ACTN</name>
<dbReference type="AlphaFoldDB" id="A0A918HFK2"/>
<sequence length="149" mass="16197">MRVPRPAGEGRRILAVTVDLFAVGCPAYLIIRGEDGRPLTGLLLLLGLSFANQVLLTYLLRASIGKLVTGIRVIRAADGGRPGLWRTVYRWLSGLCWLPLQPYYGVRAFFRGMGGGGPARGTVADNDDGELYHGDLAGLRYARRRDLAG</sequence>
<dbReference type="Proteomes" id="UP000619486">
    <property type="component" value="Unassembled WGS sequence"/>
</dbReference>
<dbReference type="InterPro" id="IPR010432">
    <property type="entry name" value="RDD"/>
</dbReference>
<accession>A0A918HFK2</accession>
<dbReference type="Pfam" id="PF06271">
    <property type="entry name" value="RDD"/>
    <property type="match status" value="1"/>
</dbReference>
<comment type="caution">
    <text evidence="7">The sequence shown here is derived from an EMBL/GenBank/DDBJ whole genome shotgun (WGS) entry which is preliminary data.</text>
</comment>
<reference evidence="7" key="1">
    <citation type="journal article" date="2014" name="Int. J. Syst. Evol. Microbiol.">
        <title>Complete genome sequence of Corynebacterium casei LMG S-19264T (=DSM 44701T), isolated from a smear-ripened cheese.</title>
        <authorList>
            <consortium name="US DOE Joint Genome Institute (JGI-PGF)"/>
            <person name="Walter F."/>
            <person name="Albersmeier A."/>
            <person name="Kalinowski J."/>
            <person name="Ruckert C."/>
        </authorList>
    </citation>
    <scope>NUCLEOTIDE SEQUENCE</scope>
    <source>
        <strain evidence="7">JCM 3172</strain>
    </source>
</reference>
<evidence type="ECO:0000313" key="7">
    <source>
        <dbReference type="EMBL" id="GGT58245.1"/>
    </source>
</evidence>
<feature type="transmembrane region" description="Helical" evidence="5">
    <location>
        <begin position="12"/>
        <end position="31"/>
    </location>
</feature>
<evidence type="ECO:0000256" key="1">
    <source>
        <dbReference type="ARBA" id="ARBA00004141"/>
    </source>
</evidence>
<proteinExistence type="predicted"/>
<protein>
    <recommendedName>
        <fullName evidence="6">RDD domain-containing protein</fullName>
    </recommendedName>
</protein>
<organism evidence="7 8">
    <name type="scientific">Streptomyces purpureus</name>
    <dbReference type="NCBI Taxonomy" id="1951"/>
    <lineage>
        <taxon>Bacteria</taxon>
        <taxon>Bacillati</taxon>
        <taxon>Actinomycetota</taxon>
        <taxon>Actinomycetes</taxon>
        <taxon>Kitasatosporales</taxon>
        <taxon>Streptomycetaceae</taxon>
        <taxon>Streptomyces</taxon>
    </lineage>
</organism>
<evidence type="ECO:0000256" key="2">
    <source>
        <dbReference type="ARBA" id="ARBA00022692"/>
    </source>
</evidence>